<dbReference type="KEGG" id="poz:I0K15_02520"/>
<evidence type="ECO:0000313" key="4">
    <source>
        <dbReference type="Proteomes" id="UP000594800"/>
    </source>
</evidence>
<evidence type="ECO:0000313" key="3">
    <source>
        <dbReference type="EMBL" id="QPH54755.1"/>
    </source>
</evidence>
<dbReference type="Proteomes" id="UP000594800">
    <property type="component" value="Chromosome"/>
</dbReference>
<feature type="region of interest" description="Disordered" evidence="1">
    <location>
        <begin position="102"/>
        <end position="125"/>
    </location>
</feature>
<evidence type="ECO:0000313" key="2">
    <source>
        <dbReference type="EMBL" id="QPH54676.1"/>
    </source>
</evidence>
<sequence length="125" mass="14252">MPDKKPDWMTDRTITQTFTQSADPKADWVREGKPDPDQVAQAGIKTRESLAWLAAQHPETPAPAYRIDDPGLRDDADRATRQQHQSRIAALHRRLQARAFKGREDFGLAQAPRRRARGQDQGQER</sequence>
<dbReference type="AlphaFoldDB" id="A0A7S9QDC8"/>
<dbReference type="EMBL" id="CP064942">
    <property type="protein sequence ID" value="QPH54676.1"/>
    <property type="molecule type" value="Genomic_DNA"/>
</dbReference>
<gene>
    <name evidence="2" type="ORF">I0K15_02520</name>
    <name evidence="3" type="ORF">I0K15_02960</name>
</gene>
<proteinExistence type="predicted"/>
<accession>A0A7S9QDC8</accession>
<dbReference type="KEGG" id="poz:I0K15_02960"/>
<keyword evidence="4" id="KW-1185">Reference proteome</keyword>
<dbReference type="EMBL" id="CP064942">
    <property type="protein sequence ID" value="QPH54755.1"/>
    <property type="molecule type" value="Genomic_DNA"/>
</dbReference>
<feature type="compositionally biased region" description="Basic and acidic residues" evidence="1">
    <location>
        <begin position="66"/>
        <end position="80"/>
    </location>
</feature>
<name>A0A7S9QDC8_9RHOB</name>
<reference evidence="3 4" key="1">
    <citation type="submission" date="2020-11" db="EMBL/GenBank/DDBJ databases">
        <title>Description of Pontivivens ytuae sp. nov. isolated from deep sea sediment of Mariana Trench.</title>
        <authorList>
            <person name="Wang Z."/>
            <person name="Sun Q.-L."/>
            <person name="Xu X.-D."/>
            <person name="Tang Y.-Z."/>
            <person name="Zhang J."/>
        </authorList>
    </citation>
    <scope>NUCLEOTIDE SEQUENCE [LARGE SCALE GENOMIC DNA]</scope>
    <source>
        <strain evidence="3 4">MT2928</strain>
    </source>
</reference>
<feature type="region of interest" description="Disordered" evidence="1">
    <location>
        <begin position="57"/>
        <end position="86"/>
    </location>
</feature>
<organism evidence="3 4">
    <name type="scientific">Pontivivens ytuae</name>
    <dbReference type="NCBI Taxonomy" id="2789856"/>
    <lineage>
        <taxon>Bacteria</taxon>
        <taxon>Pseudomonadati</taxon>
        <taxon>Pseudomonadota</taxon>
        <taxon>Alphaproteobacteria</taxon>
        <taxon>Rhodobacterales</taxon>
        <taxon>Paracoccaceae</taxon>
        <taxon>Pontivivens</taxon>
    </lineage>
</organism>
<dbReference type="RefSeq" id="WP_196103884.1">
    <property type="nucleotide sequence ID" value="NZ_CP064942.1"/>
</dbReference>
<evidence type="ECO:0000256" key="1">
    <source>
        <dbReference type="SAM" id="MobiDB-lite"/>
    </source>
</evidence>
<protein>
    <submittedName>
        <fullName evidence="3">Uncharacterized protein</fullName>
    </submittedName>
</protein>